<feature type="domain" description="Peptidase M48" evidence="14">
    <location>
        <begin position="65"/>
        <end position="280"/>
    </location>
</feature>
<keyword evidence="10 12" id="KW-0482">Metalloprotease</keyword>
<evidence type="ECO:0000256" key="1">
    <source>
        <dbReference type="ARBA" id="ARBA00004651"/>
    </source>
</evidence>
<dbReference type="Gene3D" id="3.30.2010.10">
    <property type="entry name" value="Metalloproteases ('zincins'), catalytic domain"/>
    <property type="match status" value="1"/>
</dbReference>
<keyword evidence="5 12" id="KW-0812">Transmembrane</keyword>
<dbReference type="GO" id="GO:0004222">
    <property type="term" value="F:metalloendopeptidase activity"/>
    <property type="evidence" value="ECO:0007669"/>
    <property type="project" value="UniProtKB-UniRule"/>
</dbReference>
<feature type="binding site" evidence="12">
    <location>
        <position position="204"/>
    </location>
    <ligand>
        <name>Zn(2+)</name>
        <dbReference type="ChEBI" id="CHEBI:29105"/>
        <note>catalytic</note>
    </ligand>
</feature>
<evidence type="ECO:0000256" key="9">
    <source>
        <dbReference type="ARBA" id="ARBA00022989"/>
    </source>
</evidence>
<evidence type="ECO:0000256" key="7">
    <source>
        <dbReference type="ARBA" id="ARBA00022801"/>
    </source>
</evidence>
<evidence type="ECO:0000259" key="14">
    <source>
        <dbReference type="Pfam" id="PF01435"/>
    </source>
</evidence>
<dbReference type="EMBL" id="FOSQ01000003">
    <property type="protein sequence ID" value="SFK53597.1"/>
    <property type="molecule type" value="Genomic_DNA"/>
</dbReference>
<keyword evidence="15" id="KW-0346">Stress response</keyword>
<dbReference type="STRING" id="1123062.SAMN02745775_103297"/>
<dbReference type="GO" id="GO:0008270">
    <property type="term" value="F:zinc ion binding"/>
    <property type="evidence" value="ECO:0007669"/>
    <property type="project" value="UniProtKB-UniRule"/>
</dbReference>
<dbReference type="EC" id="3.4.24.-" evidence="12"/>
<dbReference type="Proteomes" id="UP000199473">
    <property type="component" value="Unassembled WGS sequence"/>
</dbReference>
<evidence type="ECO:0000256" key="2">
    <source>
        <dbReference type="ARBA" id="ARBA00009779"/>
    </source>
</evidence>
<dbReference type="GO" id="GO:0005886">
    <property type="term" value="C:plasma membrane"/>
    <property type="evidence" value="ECO:0007669"/>
    <property type="project" value="UniProtKB-SubCell"/>
</dbReference>
<evidence type="ECO:0000256" key="10">
    <source>
        <dbReference type="ARBA" id="ARBA00023049"/>
    </source>
</evidence>
<dbReference type="AlphaFoldDB" id="A0A1I4ABW8"/>
<evidence type="ECO:0000256" key="3">
    <source>
        <dbReference type="ARBA" id="ARBA00022475"/>
    </source>
</evidence>
<comment type="subcellular location">
    <subcellularLocation>
        <location evidence="1 12">Cell membrane</location>
        <topology evidence="1 12">Multi-pass membrane protein</topology>
    </subcellularLocation>
</comment>
<comment type="similarity">
    <text evidence="2 12">Belongs to the peptidase M48B family.</text>
</comment>
<dbReference type="CDD" id="cd07336">
    <property type="entry name" value="M48B_HtpX_like"/>
    <property type="match status" value="1"/>
</dbReference>
<feature type="region of interest" description="Disordered" evidence="13">
    <location>
        <begin position="281"/>
        <end position="326"/>
    </location>
</feature>
<keyword evidence="6 12" id="KW-0479">Metal-binding</keyword>
<keyword evidence="3 12" id="KW-1003">Cell membrane</keyword>
<keyword evidence="11 12" id="KW-0472">Membrane</keyword>
<keyword evidence="8 12" id="KW-0862">Zinc</keyword>
<dbReference type="GO" id="GO:0006508">
    <property type="term" value="P:proteolysis"/>
    <property type="evidence" value="ECO:0007669"/>
    <property type="project" value="UniProtKB-KW"/>
</dbReference>
<gene>
    <name evidence="12" type="primary">htpX</name>
    <name evidence="15" type="ORF">SAMN02745775_103297</name>
</gene>
<keyword evidence="16" id="KW-1185">Reference proteome</keyword>
<feature type="transmembrane region" description="Helical" evidence="12">
    <location>
        <begin position="176"/>
        <end position="199"/>
    </location>
</feature>
<evidence type="ECO:0000313" key="15">
    <source>
        <dbReference type="EMBL" id="SFK53597.1"/>
    </source>
</evidence>
<dbReference type="InterPro" id="IPR001915">
    <property type="entry name" value="Peptidase_M48"/>
</dbReference>
<name>A0A1I4ABW8_9PROT</name>
<feature type="binding site" evidence="12">
    <location>
        <position position="131"/>
    </location>
    <ligand>
        <name>Zn(2+)</name>
        <dbReference type="ChEBI" id="CHEBI:29105"/>
        <note>catalytic</note>
    </ligand>
</feature>
<feature type="active site" evidence="12">
    <location>
        <position position="132"/>
    </location>
</feature>
<dbReference type="NCBIfam" id="NF002363">
    <property type="entry name" value="PRK01345.1"/>
    <property type="match status" value="1"/>
</dbReference>
<dbReference type="PANTHER" id="PTHR43221">
    <property type="entry name" value="PROTEASE HTPX"/>
    <property type="match status" value="1"/>
</dbReference>
<dbReference type="InterPro" id="IPR050083">
    <property type="entry name" value="HtpX_protease"/>
</dbReference>
<comment type="cofactor">
    <cofactor evidence="12">
        <name>Zn(2+)</name>
        <dbReference type="ChEBI" id="CHEBI:29105"/>
    </cofactor>
    <text evidence="12">Binds 1 zinc ion per subunit.</text>
</comment>
<keyword evidence="9 12" id="KW-1133">Transmembrane helix</keyword>
<evidence type="ECO:0000256" key="13">
    <source>
        <dbReference type="SAM" id="MobiDB-lite"/>
    </source>
</evidence>
<feature type="binding site" evidence="12">
    <location>
        <position position="135"/>
    </location>
    <ligand>
        <name>Zn(2+)</name>
        <dbReference type="ChEBI" id="CHEBI:29105"/>
        <note>catalytic</note>
    </ligand>
</feature>
<evidence type="ECO:0000256" key="6">
    <source>
        <dbReference type="ARBA" id="ARBA00022723"/>
    </source>
</evidence>
<evidence type="ECO:0000256" key="8">
    <source>
        <dbReference type="ARBA" id="ARBA00022833"/>
    </source>
</evidence>
<keyword evidence="7 12" id="KW-0378">Hydrolase</keyword>
<dbReference type="HAMAP" id="MF_00188">
    <property type="entry name" value="Pept_M48_protease_HtpX"/>
    <property type="match status" value="1"/>
</dbReference>
<dbReference type="PANTHER" id="PTHR43221:SF1">
    <property type="entry name" value="PROTEASE HTPX"/>
    <property type="match status" value="1"/>
</dbReference>
<evidence type="ECO:0000256" key="11">
    <source>
        <dbReference type="ARBA" id="ARBA00023136"/>
    </source>
</evidence>
<feature type="transmembrane region" description="Helical" evidence="12">
    <location>
        <begin position="31"/>
        <end position="47"/>
    </location>
</feature>
<proteinExistence type="inferred from homology"/>
<dbReference type="RefSeq" id="WP_092959554.1">
    <property type="nucleotide sequence ID" value="NZ_FOSQ01000003.1"/>
</dbReference>
<evidence type="ECO:0000256" key="4">
    <source>
        <dbReference type="ARBA" id="ARBA00022670"/>
    </source>
</evidence>
<organism evidence="15 16">
    <name type="scientific">Falsiroseomonas stagni DSM 19981</name>
    <dbReference type="NCBI Taxonomy" id="1123062"/>
    <lineage>
        <taxon>Bacteria</taxon>
        <taxon>Pseudomonadati</taxon>
        <taxon>Pseudomonadota</taxon>
        <taxon>Alphaproteobacteria</taxon>
        <taxon>Acetobacterales</taxon>
        <taxon>Roseomonadaceae</taxon>
        <taxon>Falsiroseomonas</taxon>
    </lineage>
</organism>
<evidence type="ECO:0000313" key="16">
    <source>
        <dbReference type="Proteomes" id="UP000199473"/>
    </source>
</evidence>
<dbReference type="InterPro" id="IPR022919">
    <property type="entry name" value="Pept_M48_protease_HtpX"/>
</dbReference>
<dbReference type="Pfam" id="PF01435">
    <property type="entry name" value="Peptidase_M48"/>
    <property type="match status" value="1"/>
</dbReference>
<keyword evidence="4 12" id="KW-0645">Protease</keyword>
<feature type="transmembrane region" description="Helical" evidence="12">
    <location>
        <begin position="7"/>
        <end position="25"/>
    </location>
</feature>
<accession>A0A1I4ABW8</accession>
<protein>
    <recommendedName>
        <fullName evidence="12">Protease HtpX homolog</fullName>
        <ecNumber evidence="12">3.4.24.-</ecNumber>
    </recommendedName>
</protein>
<evidence type="ECO:0000256" key="12">
    <source>
        <dbReference type="HAMAP-Rule" id="MF_00188"/>
    </source>
</evidence>
<evidence type="ECO:0000256" key="5">
    <source>
        <dbReference type="ARBA" id="ARBA00022692"/>
    </source>
</evidence>
<feature type="transmembrane region" description="Helical" evidence="12">
    <location>
        <begin position="142"/>
        <end position="164"/>
    </location>
</feature>
<dbReference type="NCBIfam" id="NF002826">
    <property type="entry name" value="PRK03001.1"/>
    <property type="match status" value="1"/>
</dbReference>
<sequence length="326" mass="34129">MSGYLRTAVLLAAMTAIFVGVGFVIGGQQGMVIAFLVACGMNVFAWWNSDRVVLGMHNAQPIGPADAPRLFAMTEALAARAGLPMPALYVIHEDQPNAFATGRSPDRAAVAVNTGLLDLMPEREVAGVIAHELAHIRNRDTLIMTITATIAGAIGMLAQFGFLFGSRNSEGRQNPFGPIGAILLVVLAPIAAMIVQMAISRSREYEADRVGAEIAGDAEGLANALMRLEGYKQGRVNEAAEANPASAHVFIINPLSGLRMDGLFSTHPSTANRVAALQALAGRIGPPPGGGGMAAPPRRMPQSGPARPSVQPGPWSDSGGRRNPWG</sequence>
<reference evidence="15 16" key="1">
    <citation type="submission" date="2016-10" db="EMBL/GenBank/DDBJ databases">
        <authorList>
            <person name="de Groot N.N."/>
        </authorList>
    </citation>
    <scope>NUCLEOTIDE SEQUENCE [LARGE SCALE GENOMIC DNA]</scope>
    <source>
        <strain evidence="15 16">DSM 19981</strain>
    </source>
</reference>
<dbReference type="OrthoDB" id="15218at2"/>